<dbReference type="Gramene" id="AET5Gv20637000.16">
    <property type="protein sequence ID" value="AET5Gv20637000.16"/>
    <property type="gene ID" value="AET5Gv20637000"/>
</dbReference>
<accession>A0A453L643</accession>
<proteinExistence type="predicted"/>
<dbReference type="EnsemblPlants" id="AET5Gv20637000.10">
    <property type="protein sequence ID" value="AET5Gv20637000.10"/>
    <property type="gene ID" value="AET5Gv20637000"/>
</dbReference>
<dbReference type="Gramene" id="AET5Gv20637000.13">
    <property type="protein sequence ID" value="AET5Gv20637000.13"/>
    <property type="gene ID" value="AET5Gv20637000"/>
</dbReference>
<name>A0A453L643_AEGTS</name>
<dbReference type="AlphaFoldDB" id="A0A453L643"/>
<dbReference type="EnsemblPlants" id="AET5Gv20637000.16">
    <property type="protein sequence ID" value="AET5Gv20637000.16"/>
    <property type="gene ID" value="AET5Gv20637000"/>
</dbReference>
<evidence type="ECO:0000313" key="2">
    <source>
        <dbReference type="Proteomes" id="UP000015105"/>
    </source>
</evidence>
<reference evidence="1" key="3">
    <citation type="journal article" date="2017" name="Nature">
        <title>Genome sequence of the progenitor of the wheat D genome Aegilops tauschii.</title>
        <authorList>
            <person name="Luo M.C."/>
            <person name="Gu Y.Q."/>
            <person name="Puiu D."/>
            <person name="Wang H."/>
            <person name="Twardziok S.O."/>
            <person name="Deal K.R."/>
            <person name="Huo N."/>
            <person name="Zhu T."/>
            <person name="Wang L."/>
            <person name="Wang Y."/>
            <person name="McGuire P.E."/>
            <person name="Liu S."/>
            <person name="Long H."/>
            <person name="Ramasamy R.K."/>
            <person name="Rodriguez J.C."/>
            <person name="Van S.L."/>
            <person name="Yuan L."/>
            <person name="Wang Z."/>
            <person name="Xia Z."/>
            <person name="Xiao L."/>
            <person name="Anderson O.D."/>
            <person name="Ouyang S."/>
            <person name="Liang Y."/>
            <person name="Zimin A.V."/>
            <person name="Pertea G."/>
            <person name="Qi P."/>
            <person name="Bennetzen J.L."/>
            <person name="Dai X."/>
            <person name="Dawson M.W."/>
            <person name="Muller H.G."/>
            <person name="Kugler K."/>
            <person name="Rivarola-Duarte L."/>
            <person name="Spannagl M."/>
            <person name="Mayer K.F.X."/>
            <person name="Lu F.H."/>
            <person name="Bevan M.W."/>
            <person name="Leroy P."/>
            <person name="Li P."/>
            <person name="You F.M."/>
            <person name="Sun Q."/>
            <person name="Liu Z."/>
            <person name="Lyons E."/>
            <person name="Wicker T."/>
            <person name="Salzberg S.L."/>
            <person name="Devos K.M."/>
            <person name="Dvorak J."/>
        </authorList>
    </citation>
    <scope>NUCLEOTIDE SEQUENCE [LARGE SCALE GENOMIC DNA]</scope>
    <source>
        <strain evidence="1">cv. AL8/78</strain>
    </source>
</reference>
<reference evidence="2" key="2">
    <citation type="journal article" date="2017" name="Nat. Plants">
        <title>The Aegilops tauschii genome reveals multiple impacts of transposons.</title>
        <authorList>
            <person name="Zhao G."/>
            <person name="Zou C."/>
            <person name="Li K."/>
            <person name="Wang K."/>
            <person name="Li T."/>
            <person name="Gao L."/>
            <person name="Zhang X."/>
            <person name="Wang H."/>
            <person name="Yang Z."/>
            <person name="Liu X."/>
            <person name="Jiang W."/>
            <person name="Mao L."/>
            <person name="Kong X."/>
            <person name="Jiao Y."/>
            <person name="Jia J."/>
        </authorList>
    </citation>
    <scope>NUCLEOTIDE SEQUENCE [LARGE SCALE GENOMIC DNA]</scope>
    <source>
        <strain evidence="2">cv. AL8/78</strain>
    </source>
</reference>
<evidence type="ECO:0000313" key="1">
    <source>
        <dbReference type="EnsemblPlants" id="AET5Gv20637000.10"/>
    </source>
</evidence>
<reference evidence="2" key="1">
    <citation type="journal article" date="2014" name="Science">
        <title>Ancient hybridizations among the ancestral genomes of bread wheat.</title>
        <authorList>
            <consortium name="International Wheat Genome Sequencing Consortium,"/>
            <person name="Marcussen T."/>
            <person name="Sandve S.R."/>
            <person name="Heier L."/>
            <person name="Spannagl M."/>
            <person name="Pfeifer M."/>
            <person name="Jakobsen K.S."/>
            <person name="Wulff B.B."/>
            <person name="Steuernagel B."/>
            <person name="Mayer K.F."/>
            <person name="Olsen O.A."/>
        </authorList>
    </citation>
    <scope>NUCLEOTIDE SEQUENCE [LARGE SCALE GENOMIC DNA]</scope>
    <source>
        <strain evidence="2">cv. AL8/78</strain>
    </source>
</reference>
<protein>
    <submittedName>
        <fullName evidence="1">Uncharacterized protein</fullName>
    </submittedName>
</protein>
<sequence>MLKLADVVMQLFPVLHSTYRVLLGHKEREILSRLWVEENQFKQRV</sequence>
<reference evidence="1" key="4">
    <citation type="submission" date="2019-03" db="UniProtKB">
        <authorList>
            <consortium name="EnsemblPlants"/>
        </authorList>
    </citation>
    <scope>IDENTIFICATION</scope>
</reference>
<dbReference type="Gramene" id="AET5Gv20637000.10">
    <property type="protein sequence ID" value="AET5Gv20637000.10"/>
    <property type="gene ID" value="AET5Gv20637000"/>
</dbReference>
<organism evidence="1 2">
    <name type="scientific">Aegilops tauschii subsp. strangulata</name>
    <name type="common">Goatgrass</name>
    <dbReference type="NCBI Taxonomy" id="200361"/>
    <lineage>
        <taxon>Eukaryota</taxon>
        <taxon>Viridiplantae</taxon>
        <taxon>Streptophyta</taxon>
        <taxon>Embryophyta</taxon>
        <taxon>Tracheophyta</taxon>
        <taxon>Spermatophyta</taxon>
        <taxon>Magnoliopsida</taxon>
        <taxon>Liliopsida</taxon>
        <taxon>Poales</taxon>
        <taxon>Poaceae</taxon>
        <taxon>BOP clade</taxon>
        <taxon>Pooideae</taxon>
        <taxon>Triticodae</taxon>
        <taxon>Triticeae</taxon>
        <taxon>Triticinae</taxon>
        <taxon>Aegilops</taxon>
    </lineage>
</organism>
<reference evidence="1" key="5">
    <citation type="journal article" date="2021" name="G3 (Bethesda)">
        <title>Aegilops tauschii genome assembly Aet v5.0 features greater sequence contiguity and improved annotation.</title>
        <authorList>
            <person name="Wang L."/>
            <person name="Zhu T."/>
            <person name="Rodriguez J.C."/>
            <person name="Deal K.R."/>
            <person name="Dubcovsky J."/>
            <person name="McGuire P.E."/>
            <person name="Lux T."/>
            <person name="Spannagl M."/>
            <person name="Mayer K.F.X."/>
            <person name="Baldrich P."/>
            <person name="Meyers B.C."/>
            <person name="Huo N."/>
            <person name="Gu Y.Q."/>
            <person name="Zhou H."/>
            <person name="Devos K.M."/>
            <person name="Bennetzen J.L."/>
            <person name="Unver T."/>
            <person name="Budak H."/>
            <person name="Gulick P.J."/>
            <person name="Galiba G."/>
            <person name="Kalapos B."/>
            <person name="Nelson D.R."/>
            <person name="Li P."/>
            <person name="You F.M."/>
            <person name="Luo M.C."/>
            <person name="Dvorak J."/>
        </authorList>
    </citation>
    <scope>NUCLEOTIDE SEQUENCE [LARGE SCALE GENOMIC DNA]</scope>
    <source>
        <strain evidence="1">cv. AL8/78</strain>
    </source>
</reference>
<keyword evidence="2" id="KW-1185">Reference proteome</keyword>
<dbReference type="Gramene" id="AET5Gv20637000.20">
    <property type="protein sequence ID" value="AET5Gv20637000.20"/>
    <property type="gene ID" value="AET5Gv20637000"/>
</dbReference>
<dbReference type="EnsemblPlants" id="AET5Gv20637000.21">
    <property type="protein sequence ID" value="AET5Gv20637000.21"/>
    <property type="gene ID" value="AET5Gv20637000"/>
</dbReference>
<dbReference type="EnsemblPlants" id="AET5Gv20637000.13">
    <property type="protein sequence ID" value="AET5Gv20637000.13"/>
    <property type="gene ID" value="AET5Gv20637000"/>
</dbReference>
<dbReference type="Gramene" id="AET5Gv20637000.21">
    <property type="protein sequence ID" value="AET5Gv20637000.21"/>
    <property type="gene ID" value="AET5Gv20637000"/>
</dbReference>
<dbReference type="Proteomes" id="UP000015105">
    <property type="component" value="Chromosome 5D"/>
</dbReference>
<dbReference type="EnsemblPlants" id="AET5Gv20637000.20">
    <property type="protein sequence ID" value="AET5Gv20637000.20"/>
    <property type="gene ID" value="AET5Gv20637000"/>
</dbReference>